<sequence>MEVIKSAVWFQKHTCEAWIKAIESVETFEEHKVTDFLVLLIPYATNSNCKKQVECVLKNKVRSGCITNQLLQNIFRSHTQVLMFYFTSILSLAQTLLRSVKPVVFLFGSHLFKHAFRMFDRYCQQEAIVALVTHVCSGHADEVDTALDVMGDLVSSHTAAVALHVVFIKGILDHLDNLNCQQIRKLFQILCALGVSPEGAHIEVTSLLELARTCCEHSPVATAFYFDELADLVQMKSLDAKVM</sequence>
<keyword evidence="2" id="KW-1017">Isopeptide bond</keyword>
<dbReference type="Proteomes" id="UP000770717">
    <property type="component" value="Unassembled WGS sequence"/>
</dbReference>
<dbReference type="GO" id="GO:0036297">
    <property type="term" value="P:interstrand cross-link repair"/>
    <property type="evidence" value="ECO:0007669"/>
    <property type="project" value="TreeGrafter"/>
</dbReference>
<gene>
    <name evidence="6" type="ORF">GDO78_020783</name>
</gene>
<reference evidence="6" key="1">
    <citation type="thesis" date="2020" institute="ProQuest LLC" country="789 East Eisenhower Parkway, Ann Arbor, MI, USA">
        <title>Comparative Genomics and Chromosome Evolution.</title>
        <authorList>
            <person name="Mudd A.B."/>
        </authorList>
    </citation>
    <scope>NUCLEOTIDE SEQUENCE</scope>
    <source>
        <strain evidence="6">HN-11 Male</strain>
        <tissue evidence="6">Kidney and liver</tissue>
    </source>
</reference>
<organism evidence="6 7">
    <name type="scientific">Eleutherodactylus coqui</name>
    <name type="common">Puerto Rican coqui</name>
    <dbReference type="NCBI Taxonomy" id="57060"/>
    <lineage>
        <taxon>Eukaryota</taxon>
        <taxon>Metazoa</taxon>
        <taxon>Chordata</taxon>
        <taxon>Craniata</taxon>
        <taxon>Vertebrata</taxon>
        <taxon>Euteleostomi</taxon>
        <taxon>Amphibia</taxon>
        <taxon>Batrachia</taxon>
        <taxon>Anura</taxon>
        <taxon>Neobatrachia</taxon>
        <taxon>Hyloidea</taxon>
        <taxon>Eleutherodactylidae</taxon>
        <taxon>Eleutherodactylinae</taxon>
        <taxon>Eleutherodactylus</taxon>
        <taxon>Eleutherodactylus</taxon>
    </lineage>
</organism>
<evidence type="ECO:0000256" key="1">
    <source>
        <dbReference type="ARBA" id="ARBA00004123"/>
    </source>
</evidence>
<dbReference type="PANTHER" id="PTHR32086">
    <property type="entry name" value="FANCONI ANEMIA GROUP D2 PROTEIN"/>
    <property type="match status" value="1"/>
</dbReference>
<dbReference type="GO" id="GO:0031573">
    <property type="term" value="P:mitotic intra-S DNA damage checkpoint signaling"/>
    <property type="evidence" value="ECO:0007669"/>
    <property type="project" value="TreeGrafter"/>
</dbReference>
<evidence type="ECO:0000313" key="6">
    <source>
        <dbReference type="EMBL" id="KAG9463926.1"/>
    </source>
</evidence>
<dbReference type="AlphaFoldDB" id="A0A8J6B9R4"/>
<dbReference type="Pfam" id="PF14631">
    <property type="entry name" value="FancD2"/>
    <property type="match status" value="2"/>
</dbReference>
<dbReference type="GO" id="GO:0000793">
    <property type="term" value="C:condensed chromosome"/>
    <property type="evidence" value="ECO:0007669"/>
    <property type="project" value="TreeGrafter"/>
</dbReference>
<proteinExistence type="inferred from homology"/>
<comment type="subcellular location">
    <subcellularLocation>
        <location evidence="1">Nucleus</location>
    </subcellularLocation>
</comment>
<keyword evidence="7" id="KW-1185">Reference proteome</keyword>
<evidence type="ECO:0000313" key="7">
    <source>
        <dbReference type="Proteomes" id="UP000770717"/>
    </source>
</evidence>
<evidence type="ECO:0000256" key="4">
    <source>
        <dbReference type="ARBA" id="ARBA00023242"/>
    </source>
</evidence>
<keyword evidence="3" id="KW-0832">Ubl conjugation</keyword>
<dbReference type="GO" id="GO:0005634">
    <property type="term" value="C:nucleus"/>
    <property type="evidence" value="ECO:0007669"/>
    <property type="project" value="UniProtKB-SubCell"/>
</dbReference>
<evidence type="ECO:0000256" key="5">
    <source>
        <dbReference type="ARBA" id="ARBA00093456"/>
    </source>
</evidence>
<protein>
    <submittedName>
        <fullName evidence="6">Uncharacterized protein</fullName>
    </submittedName>
</protein>
<dbReference type="GO" id="GO:1990918">
    <property type="term" value="P:double-strand break repair involved in meiotic recombination"/>
    <property type="evidence" value="ECO:0007669"/>
    <property type="project" value="TreeGrafter"/>
</dbReference>
<dbReference type="PANTHER" id="PTHR32086:SF0">
    <property type="entry name" value="FANCONI ANEMIA GROUP D2 PROTEIN"/>
    <property type="match status" value="1"/>
</dbReference>
<dbReference type="GO" id="GO:0070182">
    <property type="term" value="F:DNA polymerase binding"/>
    <property type="evidence" value="ECO:0007669"/>
    <property type="project" value="TreeGrafter"/>
</dbReference>
<dbReference type="InterPro" id="IPR029448">
    <property type="entry name" value="FANCD2"/>
</dbReference>
<comment type="caution">
    <text evidence="6">The sequence shown here is derived from an EMBL/GenBank/DDBJ whole genome shotgun (WGS) entry which is preliminary data.</text>
</comment>
<comment type="similarity">
    <text evidence="5">Belongs to the Fanconi anemia protein FANCD2 family.</text>
</comment>
<evidence type="ECO:0000256" key="3">
    <source>
        <dbReference type="ARBA" id="ARBA00022843"/>
    </source>
</evidence>
<dbReference type="GO" id="GO:0007129">
    <property type="term" value="P:homologous chromosome pairing at meiosis"/>
    <property type="evidence" value="ECO:0007669"/>
    <property type="project" value="TreeGrafter"/>
</dbReference>
<dbReference type="EMBL" id="WNTK01005455">
    <property type="protein sequence ID" value="KAG9463926.1"/>
    <property type="molecule type" value="Genomic_DNA"/>
</dbReference>
<accession>A0A8J6B9R4</accession>
<keyword evidence="4" id="KW-0539">Nucleus</keyword>
<evidence type="ECO:0000256" key="2">
    <source>
        <dbReference type="ARBA" id="ARBA00022499"/>
    </source>
</evidence>
<feature type="non-terminal residue" evidence="6">
    <location>
        <position position="243"/>
    </location>
</feature>
<dbReference type="OrthoDB" id="9063991at2759"/>
<name>A0A8J6B9R4_ELECQ</name>